<evidence type="ECO:0000313" key="3">
    <source>
        <dbReference type="Proteomes" id="UP001283361"/>
    </source>
</evidence>
<name>A0AAE1ECM3_9GAST</name>
<sequence>MVSSRDLPRANIERVPRTARGIRVVLSRGWSTSTRPQSPAASTSKLVPQRRLPPLTRDLARSREVPAILTHSYRDLDKLTL</sequence>
<reference evidence="2" key="1">
    <citation type="journal article" date="2023" name="G3 (Bethesda)">
        <title>A reference genome for the long-term kleptoplast-retaining sea slug Elysia crispata morphotype clarki.</title>
        <authorList>
            <person name="Eastman K.E."/>
            <person name="Pendleton A.L."/>
            <person name="Shaikh M.A."/>
            <person name="Suttiyut T."/>
            <person name="Ogas R."/>
            <person name="Tomko P."/>
            <person name="Gavelis G."/>
            <person name="Widhalm J.R."/>
            <person name="Wisecaver J.H."/>
        </authorList>
    </citation>
    <scope>NUCLEOTIDE SEQUENCE</scope>
    <source>
        <strain evidence="2">ECLA1</strain>
    </source>
</reference>
<gene>
    <name evidence="2" type="ORF">RRG08_064616</name>
</gene>
<protein>
    <submittedName>
        <fullName evidence="2">Uncharacterized protein</fullName>
    </submittedName>
</protein>
<dbReference type="EMBL" id="JAWDGP010000269">
    <property type="protein sequence ID" value="KAK3802022.1"/>
    <property type="molecule type" value="Genomic_DNA"/>
</dbReference>
<feature type="region of interest" description="Disordered" evidence="1">
    <location>
        <begin position="28"/>
        <end position="59"/>
    </location>
</feature>
<dbReference type="Proteomes" id="UP001283361">
    <property type="component" value="Unassembled WGS sequence"/>
</dbReference>
<evidence type="ECO:0000313" key="2">
    <source>
        <dbReference type="EMBL" id="KAK3802022.1"/>
    </source>
</evidence>
<accession>A0AAE1ECM3</accession>
<evidence type="ECO:0000256" key="1">
    <source>
        <dbReference type="SAM" id="MobiDB-lite"/>
    </source>
</evidence>
<proteinExistence type="predicted"/>
<keyword evidence="3" id="KW-1185">Reference proteome</keyword>
<dbReference type="AlphaFoldDB" id="A0AAE1ECM3"/>
<feature type="compositionally biased region" description="Polar residues" evidence="1">
    <location>
        <begin position="29"/>
        <end position="46"/>
    </location>
</feature>
<comment type="caution">
    <text evidence="2">The sequence shown here is derived from an EMBL/GenBank/DDBJ whole genome shotgun (WGS) entry which is preliminary data.</text>
</comment>
<organism evidence="2 3">
    <name type="scientific">Elysia crispata</name>
    <name type="common">lettuce slug</name>
    <dbReference type="NCBI Taxonomy" id="231223"/>
    <lineage>
        <taxon>Eukaryota</taxon>
        <taxon>Metazoa</taxon>
        <taxon>Spiralia</taxon>
        <taxon>Lophotrochozoa</taxon>
        <taxon>Mollusca</taxon>
        <taxon>Gastropoda</taxon>
        <taxon>Heterobranchia</taxon>
        <taxon>Euthyneura</taxon>
        <taxon>Panpulmonata</taxon>
        <taxon>Sacoglossa</taxon>
        <taxon>Placobranchoidea</taxon>
        <taxon>Plakobranchidae</taxon>
        <taxon>Elysia</taxon>
    </lineage>
</organism>